<comment type="cofactor">
    <cofactor evidence="6">
        <name>Zn(2+)</name>
        <dbReference type="ChEBI" id="CHEBI:29105"/>
    </cofactor>
    <text evidence="6">Binds 1 zinc ion.</text>
</comment>
<dbReference type="GO" id="GO:0004181">
    <property type="term" value="F:metallocarboxypeptidase activity"/>
    <property type="evidence" value="ECO:0007669"/>
    <property type="project" value="InterPro"/>
</dbReference>
<evidence type="ECO:0000256" key="2">
    <source>
        <dbReference type="ARBA" id="ARBA00022723"/>
    </source>
</evidence>
<accession>A0A0X8FLN0</accession>
<dbReference type="NCBIfam" id="TIGR02290">
    <property type="entry name" value="M3_fam_3"/>
    <property type="match status" value="1"/>
</dbReference>
<dbReference type="InterPro" id="IPR013647">
    <property type="entry name" value="OligopepF_N_dom"/>
</dbReference>
<dbReference type="InterPro" id="IPR001567">
    <property type="entry name" value="Pept_M3A_M3B_dom"/>
</dbReference>
<gene>
    <name evidence="9" type="ORF">AWM75_06230</name>
</gene>
<evidence type="ECO:0000256" key="1">
    <source>
        <dbReference type="ARBA" id="ARBA00022670"/>
    </source>
</evidence>
<dbReference type="InterPro" id="IPR011977">
    <property type="entry name" value="Pept_M3B_clade3"/>
</dbReference>
<evidence type="ECO:0000259" key="8">
    <source>
        <dbReference type="Pfam" id="PF08439"/>
    </source>
</evidence>
<comment type="similarity">
    <text evidence="6">Belongs to the peptidase M3 family.</text>
</comment>
<dbReference type="AlphaFoldDB" id="A0A0X8FLN0"/>
<evidence type="ECO:0000313" key="9">
    <source>
        <dbReference type="EMBL" id="AMB99602.1"/>
    </source>
</evidence>
<reference evidence="9 10" key="1">
    <citation type="journal article" date="2016" name="Genome Announc.">
        <title>Complete Genome Sequences of Aerococcus christensenii CCUG 28831T, Aerococcus sanguinicola CCUG 43001T, Aerococcus urinae CCUG 36881T, Aerococcus urinaeequi CCUG 28094T, Aerococcus urinaehominis CCUG 42038 BT, and Aerococcus viridans CCUG 4311T.</title>
        <authorList>
            <person name="Carkaci D."/>
            <person name="Dargis R."/>
            <person name="Nielsen X.C."/>
            <person name="Skovgaard O."/>
            <person name="Fuursted K."/>
            <person name="Christensen J.J."/>
        </authorList>
    </citation>
    <scope>NUCLEOTIDE SEQUENCE [LARGE SCALE GENOMIC DNA]</scope>
    <source>
        <strain evidence="9 10">CCUG42038B</strain>
    </source>
</reference>
<proteinExistence type="inferred from homology"/>
<reference evidence="10" key="2">
    <citation type="submission" date="2016-01" db="EMBL/GenBank/DDBJ databases">
        <title>Six Aerococcus type strain genome sequencing and assembly using PacBio and Illumina Hiseq.</title>
        <authorList>
            <person name="Carkaci D."/>
            <person name="Dargis R."/>
            <person name="Nielsen X.C."/>
            <person name="Skovgaard O."/>
            <person name="Fuursted K."/>
            <person name="Christensen J.J."/>
        </authorList>
    </citation>
    <scope>NUCLEOTIDE SEQUENCE [LARGE SCALE GENOMIC DNA]</scope>
    <source>
        <strain evidence="10">CCUG42038B</strain>
    </source>
</reference>
<evidence type="ECO:0000259" key="7">
    <source>
        <dbReference type="Pfam" id="PF01432"/>
    </source>
</evidence>
<dbReference type="Pfam" id="PF08439">
    <property type="entry name" value="Peptidase_M3_N"/>
    <property type="match status" value="1"/>
</dbReference>
<feature type="domain" description="Peptidase M3A/M3B catalytic" evidence="7">
    <location>
        <begin position="202"/>
        <end position="582"/>
    </location>
</feature>
<dbReference type="InterPro" id="IPR042088">
    <property type="entry name" value="OligoPept_F_C"/>
</dbReference>
<dbReference type="CDD" id="cd09607">
    <property type="entry name" value="M3B_PepF"/>
    <property type="match status" value="1"/>
</dbReference>
<dbReference type="GO" id="GO:0004222">
    <property type="term" value="F:metalloendopeptidase activity"/>
    <property type="evidence" value="ECO:0007669"/>
    <property type="project" value="InterPro"/>
</dbReference>
<keyword evidence="5 6" id="KW-0482">Metalloprotease</keyword>
<dbReference type="Gene3D" id="1.10.1370.20">
    <property type="entry name" value="Oligoendopeptidase f, C-terminal domain"/>
    <property type="match status" value="1"/>
</dbReference>
<dbReference type="GO" id="GO:0046872">
    <property type="term" value="F:metal ion binding"/>
    <property type="evidence" value="ECO:0007669"/>
    <property type="project" value="UniProtKB-UniRule"/>
</dbReference>
<name>A0A0X8FLN0_9LACT</name>
<dbReference type="InterPro" id="IPR034006">
    <property type="entry name" value="M3B_PepF_2"/>
</dbReference>
<keyword evidence="2 6" id="KW-0479">Metal-binding</keyword>
<keyword evidence="4 6" id="KW-0862">Zinc</keyword>
<dbReference type="RefSeq" id="WP_067979670.1">
    <property type="nucleotide sequence ID" value="NZ_CP014163.1"/>
</dbReference>
<evidence type="ECO:0000256" key="6">
    <source>
        <dbReference type="RuleBase" id="RU003435"/>
    </source>
</evidence>
<dbReference type="PANTHER" id="PTHR34217">
    <property type="entry name" value="METAL-DEPENDENT CARBOXYPEPTIDASE"/>
    <property type="match status" value="1"/>
</dbReference>
<dbReference type="PANTHER" id="PTHR34217:SF1">
    <property type="entry name" value="CARBOXYPEPTIDASE 1"/>
    <property type="match status" value="1"/>
</dbReference>
<dbReference type="SUPFAM" id="SSF55486">
    <property type="entry name" value="Metalloproteases ('zincins'), catalytic domain"/>
    <property type="match status" value="1"/>
</dbReference>
<dbReference type="OrthoDB" id="9769691at2"/>
<evidence type="ECO:0000256" key="5">
    <source>
        <dbReference type="ARBA" id="ARBA00023049"/>
    </source>
</evidence>
<dbReference type="InterPro" id="IPR001333">
    <property type="entry name" value="Peptidase_M32_Taq"/>
</dbReference>
<dbReference type="EMBL" id="CP014163">
    <property type="protein sequence ID" value="AMB99602.1"/>
    <property type="molecule type" value="Genomic_DNA"/>
</dbReference>
<evidence type="ECO:0008006" key="11">
    <source>
        <dbReference type="Google" id="ProtNLM"/>
    </source>
</evidence>
<evidence type="ECO:0000256" key="4">
    <source>
        <dbReference type="ARBA" id="ARBA00022833"/>
    </source>
</evidence>
<dbReference type="Proteomes" id="UP000062260">
    <property type="component" value="Chromosome"/>
</dbReference>
<sequence length="603" mass="68068">MNVKNTWDFDSIYPGGLSGQDFSNDLAQIQHELKQLTCASKQFKLDTNNLPAWESLLADLMAAELKLGQLITFVQMVADNDIHDSQPGVYLDQLASYQQIYLEAYQAVIRQYGAVTESDWHRAINSSSYLQSMSLVLNEGRQDSLALLAPETERLVAALDKDGLAAWSQIYDTASSALKISFQAEGEIRHLSVGQAQNRLSADPDPQVRETIFQAWEEAFSRQENLFADILNHLAGYRLTLQTEHGDRHALTEPLRTNRMTKASLDSIWQVVTDNKSDFIAYLAAKADLLGVDRLAWQDVEAPLPLAGEDSELSFEEAGHFVVDQFSKFGPKLANFAKQALANHIVEAENRDNKRPGGYCTDVPFADGSRIFMTFTGAMSDTQTLAHELGHAFHSQVLLGEKWWNQKYPMNLAETASTLNELIVADASLQAATSIADQLKFLDLKLNNAIAMFMNIHARFIFEDKFYQQRRQGILTAQALNDLMVAAQREAYQDSLASYHPHFWASKLHFYIDQPAFYNFPYTFGYLFSLGLYARYQEQPEGFEDWYINLLRDTGKLTAEDLALKHLGQDLSQPDFWQAAIDISCQDAKRFVQLAKAYQEGAR</sequence>
<dbReference type="Gene3D" id="1.20.140.70">
    <property type="entry name" value="Oligopeptidase f, N-terminal domain"/>
    <property type="match status" value="1"/>
</dbReference>
<dbReference type="Pfam" id="PF01432">
    <property type="entry name" value="Peptidase_M3"/>
    <property type="match status" value="1"/>
</dbReference>
<evidence type="ECO:0000313" key="10">
    <source>
        <dbReference type="Proteomes" id="UP000062260"/>
    </source>
</evidence>
<dbReference type="GO" id="GO:0006508">
    <property type="term" value="P:proteolysis"/>
    <property type="evidence" value="ECO:0007669"/>
    <property type="project" value="UniProtKB-KW"/>
</dbReference>
<dbReference type="STRING" id="128944.AWM75_06230"/>
<keyword evidence="1 6" id="KW-0645">Protease</keyword>
<feature type="domain" description="Oligopeptidase F N-terminal" evidence="8">
    <location>
        <begin position="115"/>
        <end position="179"/>
    </location>
</feature>
<organism evidence="9 10">
    <name type="scientific">Aerococcus urinaehominis</name>
    <dbReference type="NCBI Taxonomy" id="128944"/>
    <lineage>
        <taxon>Bacteria</taxon>
        <taxon>Bacillati</taxon>
        <taxon>Bacillota</taxon>
        <taxon>Bacilli</taxon>
        <taxon>Lactobacillales</taxon>
        <taxon>Aerococcaceae</taxon>
        <taxon>Aerococcus</taxon>
    </lineage>
</organism>
<protein>
    <recommendedName>
        <fullName evidence="11">Oligoendopeptidase</fullName>
    </recommendedName>
</protein>
<evidence type="ECO:0000256" key="3">
    <source>
        <dbReference type="ARBA" id="ARBA00022801"/>
    </source>
</evidence>
<keyword evidence="3 6" id="KW-0378">Hydrolase</keyword>
<dbReference type="KEGG" id="auh:AWM75_06230"/>
<keyword evidence="10" id="KW-1185">Reference proteome</keyword>